<dbReference type="PANTHER" id="PTHR48100:SF1">
    <property type="entry name" value="HISTIDINE PHOSPHATASE FAMILY PROTEIN-RELATED"/>
    <property type="match status" value="1"/>
</dbReference>
<proteinExistence type="predicted"/>
<dbReference type="PANTHER" id="PTHR48100">
    <property type="entry name" value="BROAD-SPECIFICITY PHOSPHATASE YOR283W-RELATED"/>
    <property type="match status" value="1"/>
</dbReference>
<dbReference type="InterPro" id="IPR050275">
    <property type="entry name" value="PGM_Phosphatase"/>
</dbReference>
<dbReference type="Pfam" id="PF00300">
    <property type="entry name" value="His_Phos_1"/>
    <property type="match status" value="1"/>
</dbReference>
<dbReference type="SMART" id="SM00855">
    <property type="entry name" value="PGAM"/>
    <property type="match status" value="1"/>
</dbReference>
<keyword evidence="2" id="KW-1185">Reference proteome</keyword>
<gene>
    <name evidence="1" type="ORF">Rmf_02160</name>
</gene>
<dbReference type="Gene3D" id="3.40.50.1240">
    <property type="entry name" value="Phosphoglycerate mutase-like"/>
    <property type="match status" value="1"/>
</dbReference>
<dbReference type="EMBL" id="AP025637">
    <property type="protein sequence ID" value="BDG70287.1"/>
    <property type="molecule type" value="Genomic_DNA"/>
</dbReference>
<dbReference type="InterPro" id="IPR013078">
    <property type="entry name" value="His_Pase_superF_clade-1"/>
</dbReference>
<sequence length="256" mass="28127">MPATVMAARRAHARPWVAYETPPPGPCQAHAPRAMALWPRPRYAAAMTPTRFFLVRHALVEPSARAVLYGSMDVALCDLALREEAAAYRWLAHRLPQPARWYVTNLSRTRFTAAAIFAAGYGETELEAESDLAEQHLGDWQGIPHEALPALLTRPAHPFWPHAGEEHPPGGESFRQVQARVAGVLERMATLLEGQDVVIIAHGGSIRAALAHAMGLTPDQAFVFSVKNLSLTRIEKHGPDWRVAAVNEEPWTPPAA</sequence>
<dbReference type="Proteomes" id="UP000831327">
    <property type="component" value="Chromosome"/>
</dbReference>
<name>A0ABM7XXR3_9PROT</name>
<dbReference type="CDD" id="cd07067">
    <property type="entry name" value="HP_PGM_like"/>
    <property type="match status" value="1"/>
</dbReference>
<protein>
    <recommendedName>
        <fullName evidence="3">Histidine phosphatase family protein</fullName>
    </recommendedName>
</protein>
<reference evidence="1 2" key="1">
    <citation type="journal article" date="2016" name="Microbes Environ.">
        <title>Phylogenetically diverse aerobic anoxygenic phototrophic bacteria isolated from epilithic biofilms in Tama river, Japan.</title>
        <authorList>
            <person name="Hirose S."/>
            <person name="Matsuura K."/>
            <person name="Haruta S."/>
        </authorList>
    </citation>
    <scope>NUCLEOTIDE SEQUENCE [LARGE SCALE GENOMIC DNA]</scope>
    <source>
        <strain evidence="1 2">S08</strain>
    </source>
</reference>
<evidence type="ECO:0000313" key="1">
    <source>
        <dbReference type="EMBL" id="BDG70287.1"/>
    </source>
</evidence>
<accession>A0ABM7XXR3</accession>
<dbReference type="SUPFAM" id="SSF53254">
    <property type="entry name" value="Phosphoglycerate mutase-like"/>
    <property type="match status" value="1"/>
</dbReference>
<dbReference type="InterPro" id="IPR029033">
    <property type="entry name" value="His_PPase_superfam"/>
</dbReference>
<evidence type="ECO:0008006" key="3">
    <source>
        <dbReference type="Google" id="ProtNLM"/>
    </source>
</evidence>
<evidence type="ECO:0000313" key="2">
    <source>
        <dbReference type="Proteomes" id="UP000831327"/>
    </source>
</evidence>
<organism evidence="1 2">
    <name type="scientific">Roseomonas fluvialis</name>
    <dbReference type="NCBI Taxonomy" id="1750527"/>
    <lineage>
        <taxon>Bacteria</taxon>
        <taxon>Pseudomonadati</taxon>
        <taxon>Pseudomonadota</taxon>
        <taxon>Alphaproteobacteria</taxon>
        <taxon>Acetobacterales</taxon>
        <taxon>Roseomonadaceae</taxon>
        <taxon>Roseomonas</taxon>
    </lineage>
</organism>